<keyword evidence="3" id="KW-0238">DNA-binding</keyword>
<feature type="domain" description="Probable transposase IS891/IS1136/IS1341" evidence="6">
    <location>
        <begin position="30"/>
        <end position="146"/>
    </location>
</feature>
<organism evidence="8 9">
    <name type="scientific">Faecalibacillus intestinalis</name>
    <dbReference type="NCBI Taxonomy" id="1982626"/>
    <lineage>
        <taxon>Bacteria</taxon>
        <taxon>Bacillati</taxon>
        <taxon>Bacillota</taxon>
        <taxon>Erysipelotrichia</taxon>
        <taxon>Erysipelotrichales</taxon>
        <taxon>Coprobacillaceae</taxon>
        <taxon>Faecalibacillus</taxon>
    </lineage>
</organism>
<evidence type="ECO:0000256" key="1">
    <source>
        <dbReference type="ARBA" id="ARBA00008761"/>
    </source>
</evidence>
<feature type="non-terminal residue" evidence="8">
    <location>
        <position position="1"/>
    </location>
</feature>
<comment type="caution">
    <text evidence="8">The sequence shown here is derived from an EMBL/GenBank/DDBJ whole genome shotgun (WGS) entry which is preliminary data.</text>
</comment>
<dbReference type="GO" id="GO:0006310">
    <property type="term" value="P:DNA recombination"/>
    <property type="evidence" value="ECO:0007669"/>
    <property type="project" value="UniProtKB-KW"/>
</dbReference>
<dbReference type="InterPro" id="IPR010095">
    <property type="entry name" value="Cas12f1-like_TNB"/>
</dbReference>
<evidence type="ECO:0000259" key="7">
    <source>
        <dbReference type="Pfam" id="PF07282"/>
    </source>
</evidence>
<comment type="similarity">
    <text evidence="1">In the C-terminal section; belongs to the transposase 35 family.</text>
</comment>
<proteinExistence type="inferred from homology"/>
<dbReference type="Proteomes" id="UP001197827">
    <property type="component" value="Unassembled WGS sequence"/>
</dbReference>
<feature type="region of interest" description="Disordered" evidence="5">
    <location>
        <begin position="78"/>
        <end position="99"/>
    </location>
</feature>
<gene>
    <name evidence="8" type="ORF">LJD74_10955</name>
</gene>
<name>A0AAW4VK50_9FIRM</name>
<evidence type="ECO:0000256" key="3">
    <source>
        <dbReference type="ARBA" id="ARBA00023125"/>
    </source>
</evidence>
<dbReference type="EMBL" id="JAJDKQ010000024">
    <property type="protein sequence ID" value="MCB8562510.1"/>
    <property type="molecule type" value="Genomic_DNA"/>
</dbReference>
<evidence type="ECO:0000313" key="9">
    <source>
        <dbReference type="Proteomes" id="UP001197827"/>
    </source>
</evidence>
<dbReference type="GO" id="GO:0003677">
    <property type="term" value="F:DNA binding"/>
    <property type="evidence" value="ECO:0007669"/>
    <property type="project" value="UniProtKB-KW"/>
</dbReference>
<dbReference type="AlphaFoldDB" id="A0AAW4VK50"/>
<evidence type="ECO:0000313" key="8">
    <source>
        <dbReference type="EMBL" id="MCB8562510.1"/>
    </source>
</evidence>
<evidence type="ECO:0000259" key="6">
    <source>
        <dbReference type="Pfam" id="PF01385"/>
    </source>
</evidence>
<dbReference type="Pfam" id="PF01385">
    <property type="entry name" value="OrfB_IS605"/>
    <property type="match status" value="1"/>
</dbReference>
<reference evidence="8" key="1">
    <citation type="submission" date="2021-10" db="EMBL/GenBank/DDBJ databases">
        <title>Collection of gut derived symbiotic bacterial strains cultured from healthy donors.</title>
        <authorList>
            <person name="Lin H."/>
            <person name="Littmann E."/>
            <person name="Kohout C."/>
            <person name="Pamer E.G."/>
        </authorList>
    </citation>
    <scope>NUCLEOTIDE SEQUENCE</scope>
    <source>
        <strain evidence="8">DFI.5.2</strain>
    </source>
</reference>
<evidence type="ECO:0000256" key="2">
    <source>
        <dbReference type="ARBA" id="ARBA00022578"/>
    </source>
</evidence>
<keyword evidence="2" id="KW-0815">Transposition</keyword>
<protein>
    <submittedName>
        <fullName evidence="8">Transposase</fullName>
    </submittedName>
</protein>
<keyword evidence="4" id="KW-0233">DNA recombination</keyword>
<accession>A0AAW4VK50</accession>
<dbReference type="GO" id="GO:0032196">
    <property type="term" value="P:transposition"/>
    <property type="evidence" value="ECO:0007669"/>
    <property type="project" value="UniProtKB-KW"/>
</dbReference>
<evidence type="ECO:0000256" key="4">
    <source>
        <dbReference type="ARBA" id="ARBA00023172"/>
    </source>
</evidence>
<feature type="domain" description="Cas12f1-like TNB" evidence="7">
    <location>
        <begin position="163"/>
        <end position="228"/>
    </location>
</feature>
<dbReference type="Pfam" id="PF07282">
    <property type="entry name" value="Cas12f1-like_TNB"/>
    <property type="match status" value="1"/>
</dbReference>
<dbReference type="RefSeq" id="WP_227408601.1">
    <property type="nucleotide sequence ID" value="NZ_JAJDKQ010000024.1"/>
</dbReference>
<dbReference type="NCBIfam" id="NF040570">
    <property type="entry name" value="guided_TnpB"/>
    <property type="match status" value="1"/>
</dbReference>
<sequence length="239" mass="27376">HKLPKDDWKLKSVTVSQDGVGNYFASVLFEYEQEDIPSVSKSSTNAIGLDYKSDGLYMDSNGNKAGVHKYYRESHKKLAKEQRRLSRKAGSKKNETKSSNYFKQMRKVNRIYRKIANQRLDSLHKKSTEIANQYDIVCVEDLDMKAIGNKGFGNGKATFDNGYGMFLNMLEYKLKERGKYFVKVDKWYPSSQICHCCGSVKKLDLKDRVYTCDCGYTGDRDHNAAINILTEGLRILQSL</sequence>
<dbReference type="InterPro" id="IPR001959">
    <property type="entry name" value="Transposase"/>
</dbReference>
<evidence type="ECO:0000256" key="5">
    <source>
        <dbReference type="SAM" id="MobiDB-lite"/>
    </source>
</evidence>